<proteinExistence type="predicted"/>
<accession>A0ABW1S7C9</accession>
<name>A0ABW1S7C9_9PROT</name>
<dbReference type="EMBL" id="JBHSSW010000005">
    <property type="protein sequence ID" value="MFC6197585.1"/>
    <property type="molecule type" value="Genomic_DNA"/>
</dbReference>
<dbReference type="RefSeq" id="WP_377376704.1">
    <property type="nucleotide sequence ID" value="NZ_JBHSSW010000005.1"/>
</dbReference>
<gene>
    <name evidence="2" type="ORF">ACFQDM_05820</name>
</gene>
<feature type="transmembrane region" description="Helical" evidence="1">
    <location>
        <begin position="93"/>
        <end position="112"/>
    </location>
</feature>
<dbReference type="Proteomes" id="UP001596303">
    <property type="component" value="Unassembled WGS sequence"/>
</dbReference>
<feature type="transmembrane region" description="Helical" evidence="1">
    <location>
        <begin position="118"/>
        <end position="134"/>
    </location>
</feature>
<evidence type="ECO:0000313" key="2">
    <source>
        <dbReference type="EMBL" id="MFC6197585.1"/>
    </source>
</evidence>
<evidence type="ECO:0008006" key="4">
    <source>
        <dbReference type="Google" id="ProtNLM"/>
    </source>
</evidence>
<feature type="transmembrane region" description="Helical" evidence="1">
    <location>
        <begin position="61"/>
        <end position="86"/>
    </location>
</feature>
<keyword evidence="1" id="KW-0472">Membrane</keyword>
<evidence type="ECO:0000313" key="3">
    <source>
        <dbReference type="Proteomes" id="UP001596303"/>
    </source>
</evidence>
<keyword evidence="3" id="KW-1185">Reference proteome</keyword>
<keyword evidence="1" id="KW-0812">Transmembrane</keyword>
<keyword evidence="1" id="KW-1133">Transmembrane helix</keyword>
<protein>
    <recommendedName>
        <fullName evidence="4">DoxX family protein</fullName>
    </recommendedName>
</protein>
<evidence type="ECO:0000256" key="1">
    <source>
        <dbReference type="SAM" id="Phobius"/>
    </source>
</evidence>
<reference evidence="3" key="1">
    <citation type="journal article" date="2019" name="Int. J. Syst. Evol. Microbiol.">
        <title>The Global Catalogue of Microorganisms (GCM) 10K type strain sequencing project: providing services to taxonomists for standard genome sequencing and annotation.</title>
        <authorList>
            <consortium name="The Broad Institute Genomics Platform"/>
            <consortium name="The Broad Institute Genome Sequencing Center for Infectious Disease"/>
            <person name="Wu L."/>
            <person name="Ma J."/>
        </authorList>
    </citation>
    <scope>NUCLEOTIDE SEQUENCE [LARGE SCALE GENOMIC DNA]</scope>
    <source>
        <strain evidence="3">CGMCC-1.15741</strain>
    </source>
</reference>
<sequence>MLMIVRVILSLGLLVYGALRLFGTVMFLLIGAGLLQSADFESGRQLLSDALPDMNESAIIPFSPLAYTLFSGAMGLAMTLGALGALFKRIWGVWLLALYNALFLAMFVNFGIVNAKMVHLGVTILLTFILYLLVRAKPTR</sequence>
<comment type="caution">
    <text evidence="2">The sequence shown here is derived from an EMBL/GenBank/DDBJ whole genome shotgun (WGS) entry which is preliminary data.</text>
</comment>
<organism evidence="2 3">
    <name type="scientific">Ponticaulis profundi</name>
    <dbReference type="NCBI Taxonomy" id="2665222"/>
    <lineage>
        <taxon>Bacteria</taxon>
        <taxon>Pseudomonadati</taxon>
        <taxon>Pseudomonadota</taxon>
        <taxon>Alphaproteobacteria</taxon>
        <taxon>Hyphomonadales</taxon>
        <taxon>Hyphomonadaceae</taxon>
        <taxon>Ponticaulis</taxon>
    </lineage>
</organism>